<reference evidence="2" key="1">
    <citation type="submission" date="2016-07" db="EMBL/GenBank/DDBJ databases">
        <title>Nontailed viruses are major unrecognized killers of bacteria in the ocean.</title>
        <authorList>
            <person name="Kauffman K."/>
            <person name="Hussain F."/>
            <person name="Yang J."/>
            <person name="Arevalo P."/>
            <person name="Brown J."/>
            <person name="Cutler M."/>
            <person name="Kelly L."/>
            <person name="Polz M.F."/>
        </authorList>
    </citation>
    <scope>NUCLEOTIDE SEQUENCE [LARGE SCALE GENOMIC DNA]</scope>
    <source>
        <strain evidence="2">10N.261.55.E11</strain>
    </source>
</reference>
<dbReference type="RefSeq" id="WP_102516837.1">
    <property type="nucleotide sequence ID" value="NZ_CAWNSM010000037.1"/>
</dbReference>
<evidence type="ECO:0000313" key="1">
    <source>
        <dbReference type="EMBL" id="PMJ63736.1"/>
    </source>
</evidence>
<comment type="caution">
    <text evidence="1">The sequence shown here is derived from an EMBL/GenBank/DDBJ whole genome shotgun (WGS) entry which is preliminary data.</text>
</comment>
<accession>A0A2N7F9E1</accession>
<gene>
    <name evidence="1" type="ORF">BCU17_22060</name>
</gene>
<name>A0A2N7F9E1_VIBSP</name>
<dbReference type="EMBL" id="MCWU01000037">
    <property type="protein sequence ID" value="PMJ63736.1"/>
    <property type="molecule type" value="Genomic_DNA"/>
</dbReference>
<protein>
    <submittedName>
        <fullName evidence="1">Uncharacterized protein</fullName>
    </submittedName>
</protein>
<organism evidence="1 2">
    <name type="scientific">Vibrio splendidus</name>
    <dbReference type="NCBI Taxonomy" id="29497"/>
    <lineage>
        <taxon>Bacteria</taxon>
        <taxon>Pseudomonadati</taxon>
        <taxon>Pseudomonadota</taxon>
        <taxon>Gammaproteobacteria</taxon>
        <taxon>Vibrionales</taxon>
        <taxon>Vibrionaceae</taxon>
        <taxon>Vibrio</taxon>
    </lineage>
</organism>
<dbReference type="Proteomes" id="UP000235330">
    <property type="component" value="Unassembled WGS sequence"/>
</dbReference>
<proteinExistence type="predicted"/>
<dbReference type="AlphaFoldDB" id="A0A2N7F9E1"/>
<sequence length="288" mass="33107">MSDIAYQDISKEELQELEDERQELLEGFKLHLALFCKLLNVELNQQGAVASISWLTNVCLSSHKHIPKKEGGVLISGQGYLSLKMEETVKLAASTIVNDLARNIADSSQKLLVNDIILRGSPESIAAKLTQHYLFGHKRFYDIDPIPDIPSVHHCHVDAFSVDHLLSKVEEHYVNQYHRYKLWNGRATALFTSYLFDTKSELHPYFIAPNLIHLLDEPEPVEKKWFKDECIECWLELHAEAPMHAYTEIAYPDDSGVIFEEYVPLTVVSEDVWDALYERYKNKLKGHV</sequence>
<evidence type="ECO:0000313" key="2">
    <source>
        <dbReference type="Proteomes" id="UP000235330"/>
    </source>
</evidence>